<evidence type="ECO:0000256" key="4">
    <source>
        <dbReference type="ARBA" id="ARBA00023136"/>
    </source>
</evidence>
<sequence length="313" mass="33889">MIQILDKIVNAFPWILLAFTGIAFLFPEYFLWFQGAWITYSLGGIMLGMGLTLKWEDFLRIFKLPGPILLGTVLQYTIMPLLGYLIGNLLGLSDSYAIGLILVSSCPGGTASNVITYLARGNLPLSVTLTSVSTVIAVFLTPMLASALIGSRLAIDPVPLLLTTFKVILLPVSLGVILQSFLPKIASRMTIISPLLSVLLIAMIVASIIAAGKNQILHSDFRIFLSVFLLHAGGFFLGYLLTKVFYQNVTIQRTISIEVGMQNSGLGAVLAKTHFLDPNTAIPSALSSLMHSLIGSFLAGIWRKSEENVRIAS</sequence>
<dbReference type="Gene3D" id="1.20.1530.20">
    <property type="match status" value="1"/>
</dbReference>
<dbReference type="GO" id="GO:0016020">
    <property type="term" value="C:membrane"/>
    <property type="evidence" value="ECO:0007669"/>
    <property type="project" value="UniProtKB-SubCell"/>
</dbReference>
<feature type="transmembrane region" description="Helical" evidence="5">
    <location>
        <begin position="96"/>
        <end position="118"/>
    </location>
</feature>
<evidence type="ECO:0000256" key="2">
    <source>
        <dbReference type="ARBA" id="ARBA00022692"/>
    </source>
</evidence>
<dbReference type="Proteomes" id="UP000297693">
    <property type="component" value="Unassembled WGS sequence"/>
</dbReference>
<keyword evidence="2 5" id="KW-0812">Transmembrane</keyword>
<dbReference type="Pfam" id="PF01758">
    <property type="entry name" value="SBF"/>
    <property type="match status" value="1"/>
</dbReference>
<dbReference type="RefSeq" id="WP_135622686.1">
    <property type="nucleotide sequence ID" value="NZ_RQGD01000014.1"/>
</dbReference>
<gene>
    <name evidence="6" type="ORF">EHQ58_04800</name>
</gene>
<dbReference type="PANTHER" id="PTHR10361:SF28">
    <property type="entry name" value="P3 PROTEIN-RELATED"/>
    <property type="match status" value="1"/>
</dbReference>
<evidence type="ECO:0000313" key="6">
    <source>
        <dbReference type="EMBL" id="TGL61927.1"/>
    </source>
</evidence>
<evidence type="ECO:0000256" key="1">
    <source>
        <dbReference type="ARBA" id="ARBA00004141"/>
    </source>
</evidence>
<protein>
    <submittedName>
        <fullName evidence="6">Bile acid:sodium symporter family protein</fullName>
    </submittedName>
</protein>
<dbReference type="EMBL" id="RQGD01000014">
    <property type="protein sequence ID" value="TGL61927.1"/>
    <property type="molecule type" value="Genomic_DNA"/>
</dbReference>
<dbReference type="PANTHER" id="PTHR10361">
    <property type="entry name" value="SODIUM-BILE ACID COTRANSPORTER"/>
    <property type="match status" value="1"/>
</dbReference>
<evidence type="ECO:0000256" key="5">
    <source>
        <dbReference type="SAM" id="Phobius"/>
    </source>
</evidence>
<comment type="caution">
    <text evidence="6">The sequence shown here is derived from an EMBL/GenBank/DDBJ whole genome shotgun (WGS) entry which is preliminary data.</text>
</comment>
<comment type="subcellular location">
    <subcellularLocation>
        <location evidence="1">Membrane</location>
        <topology evidence="1">Multi-pass membrane protein</topology>
    </subcellularLocation>
</comment>
<dbReference type="InterPro" id="IPR038770">
    <property type="entry name" value="Na+/solute_symporter_sf"/>
</dbReference>
<dbReference type="InterPro" id="IPR002657">
    <property type="entry name" value="BilAc:Na_symport/Acr3"/>
</dbReference>
<evidence type="ECO:0000256" key="3">
    <source>
        <dbReference type="ARBA" id="ARBA00022989"/>
    </source>
</evidence>
<proteinExistence type="predicted"/>
<name>A0A4R9K8B9_9LEPT</name>
<feature type="transmembrane region" description="Helical" evidence="5">
    <location>
        <begin position="161"/>
        <end position="182"/>
    </location>
</feature>
<feature type="transmembrane region" description="Helical" evidence="5">
    <location>
        <begin position="189"/>
        <end position="211"/>
    </location>
</feature>
<feature type="transmembrane region" description="Helical" evidence="5">
    <location>
        <begin position="67"/>
        <end position="90"/>
    </location>
</feature>
<accession>A0A4R9K8B9</accession>
<organism evidence="6 7">
    <name type="scientific">Leptospira ognonensis</name>
    <dbReference type="NCBI Taxonomy" id="2484945"/>
    <lineage>
        <taxon>Bacteria</taxon>
        <taxon>Pseudomonadati</taxon>
        <taxon>Spirochaetota</taxon>
        <taxon>Spirochaetia</taxon>
        <taxon>Leptospirales</taxon>
        <taxon>Leptospiraceae</taxon>
        <taxon>Leptospira</taxon>
    </lineage>
</organism>
<evidence type="ECO:0000313" key="7">
    <source>
        <dbReference type="Proteomes" id="UP000297693"/>
    </source>
</evidence>
<keyword evidence="4 5" id="KW-0472">Membrane</keyword>
<feature type="transmembrane region" description="Helical" evidence="5">
    <location>
        <begin position="37"/>
        <end position="55"/>
    </location>
</feature>
<dbReference type="OrthoDB" id="9806785at2"/>
<feature type="transmembrane region" description="Helical" evidence="5">
    <location>
        <begin position="223"/>
        <end position="246"/>
    </location>
</feature>
<keyword evidence="7" id="KW-1185">Reference proteome</keyword>
<dbReference type="InterPro" id="IPR004710">
    <property type="entry name" value="Bilac:Na_transpt"/>
</dbReference>
<feature type="transmembrane region" description="Helical" evidence="5">
    <location>
        <begin position="125"/>
        <end position="149"/>
    </location>
</feature>
<keyword evidence="3 5" id="KW-1133">Transmembrane helix</keyword>
<dbReference type="AlphaFoldDB" id="A0A4R9K8B9"/>
<reference evidence="6" key="1">
    <citation type="journal article" date="2019" name="PLoS Negl. Trop. Dis.">
        <title>Revisiting the worldwide diversity of Leptospira species in the environment.</title>
        <authorList>
            <person name="Vincent A.T."/>
            <person name="Schiettekatte O."/>
            <person name="Bourhy P."/>
            <person name="Veyrier F.J."/>
            <person name="Picardeau M."/>
        </authorList>
    </citation>
    <scope>NUCLEOTIDE SEQUENCE [LARGE SCALE GENOMIC DNA]</scope>
    <source>
        <strain evidence="6">201702476</strain>
    </source>
</reference>
<feature type="transmembrane region" description="Helical" evidence="5">
    <location>
        <begin position="12"/>
        <end position="31"/>
    </location>
</feature>